<evidence type="ECO:0000313" key="3">
    <source>
        <dbReference type="Proteomes" id="UP001162060"/>
    </source>
</evidence>
<dbReference type="Proteomes" id="UP001162060">
    <property type="component" value="Unassembled WGS sequence"/>
</dbReference>
<organism evidence="2 3">
    <name type="scientific">Peronospora matthiolae</name>
    <dbReference type="NCBI Taxonomy" id="2874970"/>
    <lineage>
        <taxon>Eukaryota</taxon>
        <taxon>Sar</taxon>
        <taxon>Stramenopiles</taxon>
        <taxon>Oomycota</taxon>
        <taxon>Peronosporomycetes</taxon>
        <taxon>Peronosporales</taxon>
        <taxon>Peronosporaceae</taxon>
        <taxon>Peronospora</taxon>
    </lineage>
</organism>
<dbReference type="AlphaFoldDB" id="A0AAV1TMG5"/>
<name>A0AAV1TMG5_9STRA</name>
<feature type="compositionally biased region" description="Low complexity" evidence="1">
    <location>
        <begin position="115"/>
        <end position="127"/>
    </location>
</feature>
<feature type="region of interest" description="Disordered" evidence="1">
    <location>
        <begin position="105"/>
        <end position="207"/>
    </location>
</feature>
<evidence type="ECO:0000313" key="2">
    <source>
        <dbReference type="EMBL" id="CAK7923575.1"/>
    </source>
</evidence>
<gene>
    <name evidence="2" type="ORF">PM001_LOCUS8725</name>
</gene>
<dbReference type="EMBL" id="CAKLBY020000069">
    <property type="protein sequence ID" value="CAK7923575.1"/>
    <property type="molecule type" value="Genomic_DNA"/>
</dbReference>
<accession>A0AAV1TMG5</accession>
<comment type="caution">
    <text evidence="2">The sequence shown here is derived from an EMBL/GenBank/DDBJ whole genome shotgun (WGS) entry which is preliminary data.</text>
</comment>
<sequence length="321" mass="35727">MTERDALRERYLTPQITTKQVYLARLNDQARNASVPAMRTVPVVLLPGESEQDDDDEFVRWVHHRQYGNMNTIRASGDEHHVRLERTLRFDFAKLKARGQLRSAYRYRQPPRTQTAMHSSSPAAAASGHHHSMTAADPTAFIPTGRNRLRSQDDHARSLQKRQRCIGSNDGGGSGTSTRFHGEGAPATSPQTNRANVDDVASEGVPRGSRSILAQRAGRVDANILAEANDGLRQIVDNLMHEVQHLRATLVESRTTTCLHSTALAQLRDQVDRFGSPGLIENRLRALDQGQSRLEGQLDVLLRVQHLSVGQLPSHWSTPEP</sequence>
<proteinExistence type="predicted"/>
<evidence type="ECO:0000256" key="1">
    <source>
        <dbReference type="SAM" id="MobiDB-lite"/>
    </source>
</evidence>
<reference evidence="2" key="1">
    <citation type="submission" date="2024-01" db="EMBL/GenBank/DDBJ databases">
        <authorList>
            <person name="Webb A."/>
        </authorList>
    </citation>
    <scope>NUCLEOTIDE SEQUENCE</scope>
    <source>
        <strain evidence="2">Pm1</strain>
    </source>
</reference>
<protein>
    <submittedName>
        <fullName evidence="2">Uncharacterized protein</fullName>
    </submittedName>
</protein>